<comment type="caution">
    <text evidence="1">The sequence shown here is derived from an EMBL/GenBank/DDBJ whole genome shotgun (WGS) entry which is preliminary data.</text>
</comment>
<evidence type="ECO:0000313" key="2">
    <source>
        <dbReference type="Proteomes" id="UP000094741"/>
    </source>
</evidence>
<gene>
    <name evidence="1" type="ORF">A1QO_02655</name>
</gene>
<name>A0A1E5BK63_9VIBR</name>
<protein>
    <submittedName>
        <fullName evidence="1">Uncharacterized protein</fullName>
    </submittedName>
</protein>
<dbReference type="STRING" id="1187848.A1QO_02655"/>
<proteinExistence type="predicted"/>
<reference evidence="1 2" key="1">
    <citation type="journal article" date="2012" name="Science">
        <title>Ecological populations of bacteria act as socially cohesive units of antibiotic production and resistance.</title>
        <authorList>
            <person name="Cordero O.X."/>
            <person name="Wildschutte H."/>
            <person name="Kirkup B."/>
            <person name="Proehl S."/>
            <person name="Ngo L."/>
            <person name="Hussain F."/>
            <person name="Le Roux F."/>
            <person name="Mincer T."/>
            <person name="Polz M.F."/>
        </authorList>
    </citation>
    <scope>NUCLEOTIDE SEQUENCE [LARGE SCALE GENOMIC DNA]</scope>
    <source>
        <strain evidence="1 2">ZF-129</strain>
    </source>
</reference>
<dbReference type="Proteomes" id="UP000094741">
    <property type="component" value="Unassembled WGS sequence"/>
</dbReference>
<dbReference type="AlphaFoldDB" id="A0A1E5BK63"/>
<accession>A0A1E5BK63</accession>
<dbReference type="RefSeq" id="WP_017041294.1">
    <property type="nucleotide sequence ID" value="NZ_AJYQ02000002.1"/>
</dbReference>
<organism evidence="1 2">
    <name type="scientific">Vibrio genomosp. F10 str. ZF-129</name>
    <dbReference type="NCBI Taxonomy" id="1187848"/>
    <lineage>
        <taxon>Bacteria</taxon>
        <taxon>Pseudomonadati</taxon>
        <taxon>Pseudomonadota</taxon>
        <taxon>Gammaproteobacteria</taxon>
        <taxon>Vibrionales</taxon>
        <taxon>Vibrionaceae</taxon>
        <taxon>Vibrio</taxon>
    </lineage>
</organism>
<evidence type="ECO:0000313" key="1">
    <source>
        <dbReference type="EMBL" id="OEE38298.1"/>
    </source>
</evidence>
<sequence length="82" mass="9800">MEYFYFISFLGGDRSKITVIDLHNGTSHQREQFSPVNDRDYRDLNEALVDAKSLAEKYNLEYVLFDSRYEKRLSERKELSLK</sequence>
<dbReference type="EMBL" id="AJYQ02000002">
    <property type="protein sequence ID" value="OEE38298.1"/>
    <property type="molecule type" value="Genomic_DNA"/>
</dbReference>